<feature type="transmembrane region" description="Helical" evidence="1">
    <location>
        <begin position="139"/>
        <end position="161"/>
    </location>
</feature>
<dbReference type="Proteomes" id="UP000091969">
    <property type="component" value="Unassembled WGS sequence"/>
</dbReference>
<sequence>MLRPNPALVTANAARRLPRWVPWLLIAAYVLPGFLGRDPWRTEDLAAFAVMLDMHHGGPWWTPQVLGQPAETLAWLPYWLGALALGTLPLPAELAVRVPFAGLLGLTLAATWYATYHLAREPAAQPLSLAFGGEARPADYARALADGALLVLVATLGLAMLSHEATPTAAQLGFATLVFYAVALGLRSPSDATRPAVWPNLALWWAGAWGWALSGGPVPMLAVSAAGVWWWWRCGRPPRVWGIAALGSLCAAGVAFALGAAAGQTAELIPLRWGGWSTLAAWQGLGRLLAWFLWPAAAFALWTLWRWRGRWRAPHIGWPATVVVLVLGMTFLNGGDDRTLLLALPPLASLAAFALPTLRRSVSALIDWFAVLFFTGAAVLVWLIWIAMQTGVPPKPAANIARLVPGFEPVLDGWLLLPALVATAAWIGLVAWRLGRYAPALWKGVVLSASGLTLNWVLLMTLWLPLLNYGLGQAPVSRRIAALVAPGDCVLVHGLDAARIAGLQHHGGLTVRRIGQADAPRCRWLVASPTDFPGLARSEDLSGWQLRTEVPRLRENREKWLVFERR</sequence>
<name>A0A1A6DVH2_9BURK</name>
<feature type="transmembrane region" description="Helical" evidence="1">
    <location>
        <begin position="316"/>
        <end position="334"/>
    </location>
</feature>
<comment type="caution">
    <text evidence="2">The sequence shown here is derived from an EMBL/GenBank/DDBJ whole genome shotgun (WGS) entry which is preliminary data.</text>
</comment>
<evidence type="ECO:0000256" key="1">
    <source>
        <dbReference type="SAM" id="Phobius"/>
    </source>
</evidence>
<feature type="transmembrane region" description="Helical" evidence="1">
    <location>
        <begin position="20"/>
        <end position="36"/>
    </location>
</feature>
<keyword evidence="1" id="KW-1133">Transmembrane helix</keyword>
<dbReference type="EMBL" id="LZDH01000056">
    <property type="protein sequence ID" value="OBS30779.1"/>
    <property type="molecule type" value="Genomic_DNA"/>
</dbReference>
<reference evidence="2 3" key="1">
    <citation type="submission" date="2016-06" db="EMBL/GenBank/DDBJ databases">
        <title>Genome sequence of Tepidimonas fonticaldi PL17.</title>
        <authorList>
            <person name="Pinnaka A.K."/>
        </authorList>
    </citation>
    <scope>NUCLEOTIDE SEQUENCE [LARGE SCALE GENOMIC DNA]</scope>
    <source>
        <strain evidence="2 3">PL17</strain>
    </source>
</reference>
<proteinExistence type="predicted"/>
<evidence type="ECO:0000313" key="3">
    <source>
        <dbReference type="Proteomes" id="UP000091969"/>
    </source>
</evidence>
<feature type="transmembrane region" description="Helical" evidence="1">
    <location>
        <begin position="444"/>
        <end position="466"/>
    </location>
</feature>
<gene>
    <name evidence="2" type="ORF">A9O67_07400</name>
</gene>
<feature type="transmembrane region" description="Helical" evidence="1">
    <location>
        <begin position="243"/>
        <end position="264"/>
    </location>
</feature>
<feature type="transmembrane region" description="Helical" evidence="1">
    <location>
        <begin position="168"/>
        <end position="188"/>
    </location>
</feature>
<dbReference type="AlphaFoldDB" id="A0A1A6DVH2"/>
<feature type="transmembrane region" description="Helical" evidence="1">
    <location>
        <begin position="208"/>
        <end position="231"/>
    </location>
</feature>
<organism evidence="2 3">
    <name type="scientific">Tepidimonas fonticaldi</name>
    <dbReference type="NCBI Taxonomy" id="1101373"/>
    <lineage>
        <taxon>Bacteria</taxon>
        <taxon>Pseudomonadati</taxon>
        <taxon>Pseudomonadota</taxon>
        <taxon>Betaproteobacteria</taxon>
        <taxon>Burkholderiales</taxon>
        <taxon>Tepidimonas</taxon>
    </lineage>
</organism>
<feature type="transmembrane region" description="Helical" evidence="1">
    <location>
        <begin position="73"/>
        <end position="91"/>
    </location>
</feature>
<feature type="transmembrane region" description="Helical" evidence="1">
    <location>
        <begin position="284"/>
        <end position="304"/>
    </location>
</feature>
<keyword evidence="1" id="KW-0812">Transmembrane</keyword>
<feature type="transmembrane region" description="Helical" evidence="1">
    <location>
        <begin position="98"/>
        <end position="119"/>
    </location>
</feature>
<keyword evidence="1" id="KW-0472">Membrane</keyword>
<dbReference type="STRING" id="1101373.A9O67_07400"/>
<dbReference type="OrthoDB" id="8556356at2"/>
<protein>
    <submittedName>
        <fullName evidence="2">Uncharacterized protein</fullName>
    </submittedName>
</protein>
<accession>A0A1A6DVH2</accession>
<dbReference type="RefSeq" id="WP_068609534.1">
    <property type="nucleotide sequence ID" value="NZ_LZDH01000056.1"/>
</dbReference>
<feature type="transmembrane region" description="Helical" evidence="1">
    <location>
        <begin position="413"/>
        <end position="432"/>
    </location>
</feature>
<feature type="transmembrane region" description="Helical" evidence="1">
    <location>
        <begin position="365"/>
        <end position="388"/>
    </location>
</feature>
<evidence type="ECO:0000313" key="2">
    <source>
        <dbReference type="EMBL" id="OBS30779.1"/>
    </source>
</evidence>
<feature type="transmembrane region" description="Helical" evidence="1">
    <location>
        <begin position="340"/>
        <end position="358"/>
    </location>
</feature>
<keyword evidence="3" id="KW-1185">Reference proteome</keyword>